<evidence type="ECO:0000256" key="18">
    <source>
        <dbReference type="SAM" id="MobiDB-lite"/>
    </source>
</evidence>
<dbReference type="PRINTS" id="PR01415">
    <property type="entry name" value="ANKYRIN"/>
</dbReference>
<sequence length="1445" mass="159789">MSGTREVKQLQKAKSKAQRNNNLREEASLCNQLGEILARSGNFQAAIEEHQQELQLSESLRDVIGCAIANRKIGECFAELGNYEAALKHQRRHLELARSVNDAAEEQRAWATIGRTFLFRYEADQSQDSLREAEGAFRKSLYIVDERLEGKVLFRELSEMRARLYLNLGFVYDGLKDSQRCSDFIRRSVFIAEQNKLLEDLYRANFNLGSIHFRNGQHTRAVRCLEHAKECARKMKEKFLESECYHSIGQVLLNLGDFVAAKRALKKAYTMGSQQPSERGAVRRNLKYAIKGCRLEEALAEQPESDAQGIVGMTEQLGDLYCKVGCYRKALDSYQAQLSGAQSLGKPARELSAIHVSLAATYTDLKQHKKAVEHYRKELALREGSPVEECETWLNIALSLEEDGRVLEELEGCYQSALECAQRAGLPKLQHRVLKQLLTVQQKLGSPDTDSTVSRLQDLCGSQAWSDGESEGEEEQEEEENSEELMDSDLELSESEEEDLDGYQKAVPGRRKAKQWSRRNEKGETILHRACIEGNLKQVQYVVDKGHPLNPRDYCGWTPLHEACNHGHLDIVRFLLDRGANVNDTGGPHCDGVTPLHDALTCGNFQVAQLLIERGASGTLRNAKGETPHDSLREWLRMYGKHLDQETRQECRETENLLKTAASGRVPAPRPPQQMVSDFQDSQLFDAENSEPLVPPSSRVASSSLGVEAVPCSSSRERSSSTRQPQYRDREGDRDSESVALELGEQAEDQLGSCSSSESTTELDDPIISPLRPIRGKRRLLRPTSPLTLQPVNPTYPHAADDLDWANEDEADEDPPIRSVDLQESPVSMRKEYQRAIQSLGSAKSRLLMSNSLSEPGSTLVTMVSASSRSALVPEEEYVADDWLEDDIGEVQSKKRRRISGQEARREAVIPAKSTRGQPASVAIPTPTSRGSASRGMSMKKGHSRQVKMTQLSGMVVLGSRRSGSPLPFTQEEQSSSLSQTPVQHHLQAVAPALPAPIRVRVRVQDNVFLIPIPRSEAETCTVSWLADQAAQRYYQACGLHPHLSLQKEGALLAPQDMILHVLHSNEEVLAEVRSWDLPSLLDRYRKACQSLSVDENRTLSRLCELQDGSPCLSASHLSLQPRCIAPLLRCLKLQACLKELRLPGNRLHDSLMGELIATATTMPSLRILDLSANHITGEGLKQACVALEGQSQTVFPSLEELDLSLNLLGDSISQSLASLVLACPLLATLRLQGCGLSACFLQHHRPLLASALTGTGLLKTVCLSHNALGSMGVELVLRTMPPNSLTRLELSAIRLGPADHPIMDHVIAYLTQEGCCLTHLSLAGNGLTDSDICTLARCLPVCPSLVSLDLSGNPGVTAAGLQTLLSVLKEGHCTLQSLNLAGCLVSGPWDSVSLDSLSSCLQELRLCSRRLNKLDKEALVWDRRPGLISVMSRHNKCFIRTADS</sequence>
<evidence type="ECO:0000256" key="17">
    <source>
        <dbReference type="PROSITE-ProRule" id="PRU00339"/>
    </source>
</evidence>
<evidence type="ECO:0000256" key="14">
    <source>
        <dbReference type="ARBA" id="ARBA00030801"/>
    </source>
</evidence>
<gene>
    <name evidence="19" type="ORF">HHUSO_G5157</name>
</gene>
<comment type="similarity">
    <text evidence="3">Belongs to the Tonsoku family.</text>
</comment>
<dbReference type="PANTHER" id="PTHR46358">
    <property type="entry name" value="TONSOKU-LIKE PROTEIN"/>
    <property type="match status" value="1"/>
</dbReference>
<dbReference type="InterPro" id="IPR052311">
    <property type="entry name" value="MMS22L-TONSL_complex_comp"/>
</dbReference>
<evidence type="ECO:0000256" key="4">
    <source>
        <dbReference type="ARBA" id="ARBA00017829"/>
    </source>
</evidence>
<evidence type="ECO:0000256" key="2">
    <source>
        <dbReference type="ARBA" id="ARBA00004286"/>
    </source>
</evidence>
<evidence type="ECO:0000256" key="12">
    <source>
        <dbReference type="ARBA" id="ARBA00023204"/>
    </source>
</evidence>
<feature type="repeat" description="ANK" evidence="16">
    <location>
        <begin position="555"/>
        <end position="587"/>
    </location>
</feature>
<feature type="region of interest" description="Disordered" evidence="18">
    <location>
        <begin position="463"/>
        <end position="516"/>
    </location>
</feature>
<feature type="repeat" description="ANK" evidence="16">
    <location>
        <begin position="522"/>
        <end position="554"/>
    </location>
</feature>
<evidence type="ECO:0000256" key="10">
    <source>
        <dbReference type="ARBA" id="ARBA00022853"/>
    </source>
</evidence>
<evidence type="ECO:0000256" key="3">
    <source>
        <dbReference type="ARBA" id="ARBA00010999"/>
    </source>
</evidence>
<keyword evidence="20" id="KW-1185">Reference proteome</keyword>
<keyword evidence="13" id="KW-0539">Nucleus</keyword>
<evidence type="ECO:0000256" key="16">
    <source>
        <dbReference type="PROSITE-ProRule" id="PRU00023"/>
    </source>
</evidence>
<dbReference type="Gene3D" id="1.25.40.10">
    <property type="entry name" value="Tetratricopeptide repeat domain"/>
    <property type="match status" value="2"/>
</dbReference>
<feature type="region of interest" description="Disordered" evidence="18">
    <location>
        <begin position="913"/>
        <end position="946"/>
    </location>
</feature>
<feature type="compositionally biased region" description="Basic and acidic residues" evidence="18">
    <location>
        <begin position="715"/>
        <end position="737"/>
    </location>
</feature>
<keyword evidence="7" id="KW-0677">Repeat</keyword>
<evidence type="ECO:0000256" key="5">
    <source>
        <dbReference type="ARBA" id="ARBA00022454"/>
    </source>
</evidence>
<dbReference type="SMART" id="SM00368">
    <property type="entry name" value="LRR_RI"/>
    <property type="match status" value="4"/>
</dbReference>
<dbReference type="PROSITE" id="PS50297">
    <property type="entry name" value="ANK_REP_REGION"/>
    <property type="match status" value="3"/>
</dbReference>
<evidence type="ECO:0000313" key="19">
    <source>
        <dbReference type="EMBL" id="KAK6490578.1"/>
    </source>
</evidence>
<proteinExistence type="inferred from homology"/>
<accession>A0ABR1A0G9</accession>
<reference evidence="19 20" key="1">
    <citation type="submission" date="2021-05" db="EMBL/GenBank/DDBJ databases">
        <authorList>
            <person name="Zahm M."/>
            <person name="Klopp C."/>
            <person name="Cabau C."/>
            <person name="Kuhl H."/>
            <person name="Suciu R."/>
            <person name="Ciorpac M."/>
            <person name="Holostenco D."/>
            <person name="Gessner J."/>
            <person name="Wuertz S."/>
            <person name="Hohne C."/>
            <person name="Stock M."/>
            <person name="Gislard M."/>
            <person name="Lluch J."/>
            <person name="Milhes M."/>
            <person name="Lampietro C."/>
            <person name="Lopez Roques C."/>
            <person name="Donnadieu C."/>
            <person name="Du K."/>
            <person name="Schartl M."/>
            <person name="Guiguen Y."/>
        </authorList>
    </citation>
    <scope>NUCLEOTIDE SEQUENCE [LARGE SCALE GENOMIC DNA]</scope>
    <source>
        <strain evidence="19">Hh-F2</strain>
        <tissue evidence="19">Blood</tissue>
    </source>
</reference>
<comment type="subcellular location">
    <subcellularLocation>
        <location evidence="2">Chromosome</location>
    </subcellularLocation>
    <subcellularLocation>
        <location evidence="1">Nucleus</location>
    </subcellularLocation>
</comment>
<dbReference type="Pfam" id="PF13424">
    <property type="entry name" value="TPR_12"/>
    <property type="match status" value="3"/>
</dbReference>
<keyword evidence="12" id="KW-0234">DNA repair</keyword>
<dbReference type="EMBL" id="JAHFZB010000004">
    <property type="protein sequence ID" value="KAK6490578.1"/>
    <property type="molecule type" value="Genomic_DNA"/>
</dbReference>
<name>A0ABR1A0G9_HUSHU</name>
<dbReference type="SUPFAM" id="SSF48452">
    <property type="entry name" value="TPR-like"/>
    <property type="match status" value="3"/>
</dbReference>
<feature type="region of interest" description="Disordered" evidence="18">
    <location>
        <begin position="1"/>
        <end position="21"/>
    </location>
</feature>
<dbReference type="SMART" id="SM00028">
    <property type="entry name" value="TPR"/>
    <property type="match status" value="7"/>
</dbReference>
<evidence type="ECO:0000256" key="11">
    <source>
        <dbReference type="ARBA" id="ARBA00023043"/>
    </source>
</evidence>
<keyword evidence="6" id="KW-0433">Leucine-rich repeat</keyword>
<dbReference type="SUPFAM" id="SSF48403">
    <property type="entry name" value="Ankyrin repeat"/>
    <property type="match status" value="1"/>
</dbReference>
<organism evidence="19 20">
    <name type="scientific">Huso huso</name>
    <name type="common">Beluga</name>
    <name type="synonym">Acipenser huso</name>
    <dbReference type="NCBI Taxonomy" id="61971"/>
    <lineage>
        <taxon>Eukaryota</taxon>
        <taxon>Metazoa</taxon>
        <taxon>Chordata</taxon>
        <taxon>Craniata</taxon>
        <taxon>Vertebrata</taxon>
        <taxon>Euteleostomi</taxon>
        <taxon>Actinopterygii</taxon>
        <taxon>Chondrostei</taxon>
        <taxon>Acipenseriformes</taxon>
        <taxon>Acipenseridae</taxon>
        <taxon>Huso</taxon>
    </lineage>
</organism>
<evidence type="ECO:0000256" key="13">
    <source>
        <dbReference type="ARBA" id="ARBA00023242"/>
    </source>
</evidence>
<keyword evidence="9 17" id="KW-0802">TPR repeat</keyword>
<feature type="repeat" description="ANK" evidence="16">
    <location>
        <begin position="591"/>
        <end position="623"/>
    </location>
</feature>
<evidence type="ECO:0000256" key="8">
    <source>
        <dbReference type="ARBA" id="ARBA00022763"/>
    </source>
</evidence>
<dbReference type="InterPro" id="IPR032675">
    <property type="entry name" value="LRR_dom_sf"/>
</dbReference>
<evidence type="ECO:0000256" key="6">
    <source>
        <dbReference type="ARBA" id="ARBA00022614"/>
    </source>
</evidence>
<dbReference type="InterPro" id="IPR036770">
    <property type="entry name" value="Ankyrin_rpt-contain_sf"/>
</dbReference>
<keyword evidence="10" id="KW-0156">Chromatin regulator</keyword>
<dbReference type="Gene3D" id="1.25.40.20">
    <property type="entry name" value="Ankyrin repeat-containing domain"/>
    <property type="match status" value="1"/>
</dbReference>
<keyword evidence="5" id="KW-0158">Chromosome</keyword>
<evidence type="ECO:0000313" key="20">
    <source>
        <dbReference type="Proteomes" id="UP001369086"/>
    </source>
</evidence>
<evidence type="ECO:0000256" key="1">
    <source>
        <dbReference type="ARBA" id="ARBA00004123"/>
    </source>
</evidence>
<dbReference type="Gene3D" id="3.80.10.10">
    <property type="entry name" value="Ribonuclease Inhibitor"/>
    <property type="match status" value="3"/>
</dbReference>
<evidence type="ECO:0000256" key="15">
    <source>
        <dbReference type="ARBA" id="ARBA00033240"/>
    </source>
</evidence>
<dbReference type="PROSITE" id="PS50005">
    <property type="entry name" value="TPR"/>
    <property type="match status" value="1"/>
</dbReference>
<keyword evidence="8" id="KW-0227">DNA damage</keyword>
<dbReference type="InterPro" id="IPR019734">
    <property type="entry name" value="TPR_rpt"/>
</dbReference>
<feature type="compositionally biased region" description="Acidic residues" evidence="18">
    <location>
        <begin position="468"/>
        <end position="501"/>
    </location>
</feature>
<dbReference type="PANTHER" id="PTHR46358:SF1">
    <property type="entry name" value="TONSOKU-LIKE PROTEIN"/>
    <property type="match status" value="1"/>
</dbReference>
<dbReference type="PROSITE" id="PS50088">
    <property type="entry name" value="ANK_REPEAT"/>
    <property type="match status" value="3"/>
</dbReference>
<dbReference type="Pfam" id="PF12796">
    <property type="entry name" value="Ank_2"/>
    <property type="match status" value="1"/>
</dbReference>
<dbReference type="SUPFAM" id="SSF52047">
    <property type="entry name" value="RNI-like"/>
    <property type="match status" value="1"/>
</dbReference>
<dbReference type="InterPro" id="IPR011990">
    <property type="entry name" value="TPR-like_helical_dom_sf"/>
</dbReference>
<keyword evidence="11 16" id="KW-0040">ANK repeat</keyword>
<feature type="region of interest" description="Disordered" evidence="18">
    <location>
        <begin position="688"/>
        <end position="801"/>
    </location>
</feature>
<protein>
    <recommendedName>
        <fullName evidence="4">Tonsoku-like protein</fullName>
    </recommendedName>
    <alternativeName>
        <fullName evidence="15">NF-kappa-B inhibitor-like protein 2</fullName>
    </alternativeName>
    <alternativeName>
        <fullName evidence="14">Nuclear factor of kappa light polypeptide gene enhancer in B-cells inhibitor-like 2</fullName>
    </alternativeName>
</protein>
<comment type="caution">
    <text evidence="19">The sequence shown here is derived from an EMBL/GenBank/DDBJ whole genome shotgun (WGS) entry which is preliminary data.</text>
</comment>
<evidence type="ECO:0000256" key="9">
    <source>
        <dbReference type="ARBA" id="ARBA00022803"/>
    </source>
</evidence>
<dbReference type="InterPro" id="IPR002110">
    <property type="entry name" value="Ankyrin_rpt"/>
</dbReference>
<dbReference type="SMART" id="SM00248">
    <property type="entry name" value="ANK"/>
    <property type="match status" value="3"/>
</dbReference>
<feature type="repeat" description="TPR" evidence="17">
    <location>
        <begin position="352"/>
        <end position="385"/>
    </location>
</feature>
<dbReference type="InterPro" id="IPR001611">
    <property type="entry name" value="Leu-rich_rpt"/>
</dbReference>
<dbReference type="Proteomes" id="UP001369086">
    <property type="component" value="Unassembled WGS sequence"/>
</dbReference>
<evidence type="ECO:0000256" key="7">
    <source>
        <dbReference type="ARBA" id="ARBA00022737"/>
    </source>
</evidence>
<dbReference type="Pfam" id="PF13516">
    <property type="entry name" value="LRR_6"/>
    <property type="match status" value="3"/>
</dbReference>